<dbReference type="RefSeq" id="WP_207859620.1">
    <property type="nucleotide sequence ID" value="NZ_JAFREP010000013.1"/>
</dbReference>
<name>A0A8J7QGK6_9BACT</name>
<proteinExistence type="predicted"/>
<dbReference type="Gene3D" id="2.120.10.30">
    <property type="entry name" value="TolB, C-terminal domain"/>
    <property type="match status" value="1"/>
</dbReference>
<dbReference type="SUPFAM" id="SSF63825">
    <property type="entry name" value="YWTD domain"/>
    <property type="match status" value="1"/>
</dbReference>
<accession>A0A8J7QGK6</accession>
<gene>
    <name evidence="1" type="ORF">J3U88_14665</name>
</gene>
<dbReference type="InterPro" id="IPR011042">
    <property type="entry name" value="6-blade_b-propeller_TolB-like"/>
</dbReference>
<evidence type="ECO:0000313" key="2">
    <source>
        <dbReference type="Proteomes" id="UP000664417"/>
    </source>
</evidence>
<keyword evidence="2" id="KW-1185">Reference proteome</keyword>
<dbReference type="EMBL" id="JAFREP010000013">
    <property type="protein sequence ID" value="MBO1319715.1"/>
    <property type="molecule type" value="Genomic_DNA"/>
</dbReference>
<evidence type="ECO:0000313" key="1">
    <source>
        <dbReference type="EMBL" id="MBO1319715.1"/>
    </source>
</evidence>
<comment type="caution">
    <text evidence="1">The sequence shown here is derived from an EMBL/GenBank/DDBJ whole genome shotgun (WGS) entry which is preliminary data.</text>
</comment>
<dbReference type="Proteomes" id="UP000664417">
    <property type="component" value="Unassembled WGS sequence"/>
</dbReference>
<sequence length="366" mass="41925">MLSPALFLVLLLGPITEYRETDVYQPLMVSEVQLAKNGNLFILSFPEAKIHMYAADGRLQRRIGGKGQGPGEFTYPTQIWTENNQLYVFDIHSAEISLFSQDGSFVKRWKAPDRNLILEKVHNGWVYGNWNGFLPEETAPTLTWANETFSKRKALAKPAHPGTRSGLSTWYNGDQREGRFNPIQNQPIMVVSGDKTRVYLSHTDRFQIDVYELNDFKKEASIKRHEKHVPFDTEWADLNFKRMTDDPNLKNVTWSKNYPKTFPIIRSLQLSSEGLLIVDRWRGKPEAANHYLTLKPSGEVVDVTWNGALLVRMVGIRGDHAYLTAWDHETEEAYLVKVPKSEAAAYVAANPIHYTGPRGRNIHYDF</sequence>
<reference evidence="1" key="1">
    <citation type="submission" date="2021-03" db="EMBL/GenBank/DDBJ databases">
        <authorList>
            <person name="Wang G."/>
        </authorList>
    </citation>
    <scope>NUCLEOTIDE SEQUENCE</scope>
    <source>
        <strain evidence="1">KCTC 12899</strain>
    </source>
</reference>
<dbReference type="Pfam" id="PF17170">
    <property type="entry name" value="DUF5128"/>
    <property type="match status" value="1"/>
</dbReference>
<organism evidence="1 2">
    <name type="scientific">Acanthopleuribacter pedis</name>
    <dbReference type="NCBI Taxonomy" id="442870"/>
    <lineage>
        <taxon>Bacteria</taxon>
        <taxon>Pseudomonadati</taxon>
        <taxon>Acidobacteriota</taxon>
        <taxon>Holophagae</taxon>
        <taxon>Acanthopleuribacterales</taxon>
        <taxon>Acanthopleuribacteraceae</taxon>
        <taxon>Acanthopleuribacter</taxon>
    </lineage>
</organism>
<protein>
    <submittedName>
        <fullName evidence="1">6-bladed beta-propeller</fullName>
    </submittedName>
</protein>
<dbReference type="AlphaFoldDB" id="A0A8J7QGK6"/>